<dbReference type="InterPro" id="IPR013103">
    <property type="entry name" value="RVT_2"/>
</dbReference>
<feature type="compositionally biased region" description="Polar residues" evidence="2">
    <location>
        <begin position="319"/>
        <end position="328"/>
    </location>
</feature>
<feature type="region of interest" description="Disordered" evidence="2">
    <location>
        <begin position="258"/>
        <end position="378"/>
    </location>
</feature>
<evidence type="ECO:0000313" key="4">
    <source>
        <dbReference type="EMBL" id="RYN63044.1"/>
    </source>
</evidence>
<dbReference type="Pfam" id="PF25597">
    <property type="entry name" value="SH3_retrovirus"/>
    <property type="match status" value="1"/>
</dbReference>
<evidence type="ECO:0000313" key="5">
    <source>
        <dbReference type="Proteomes" id="UP000291422"/>
    </source>
</evidence>
<feature type="compositionally biased region" description="Polar residues" evidence="2">
    <location>
        <begin position="337"/>
        <end position="373"/>
    </location>
</feature>
<protein>
    <recommendedName>
        <fullName evidence="3">Integrase catalytic domain-containing protein</fullName>
    </recommendedName>
</protein>
<evidence type="ECO:0000256" key="1">
    <source>
        <dbReference type="ARBA" id="ARBA00022884"/>
    </source>
</evidence>
<feature type="domain" description="Integrase catalytic" evidence="3">
    <location>
        <begin position="1"/>
        <end position="156"/>
    </location>
</feature>
<dbReference type="AlphaFoldDB" id="A0A4Q4N0G8"/>
<dbReference type="InterPro" id="IPR043502">
    <property type="entry name" value="DNA/RNA_pol_sf"/>
</dbReference>
<dbReference type="InterPro" id="IPR012337">
    <property type="entry name" value="RNaseH-like_sf"/>
</dbReference>
<accession>A0A4Q4N0G8</accession>
<keyword evidence="1" id="KW-0694">RNA-binding</keyword>
<dbReference type="EMBL" id="PDXD01000093">
    <property type="protein sequence ID" value="RYN63044.1"/>
    <property type="molecule type" value="Genomic_DNA"/>
</dbReference>
<dbReference type="Proteomes" id="UP000291422">
    <property type="component" value="Unassembled WGS sequence"/>
</dbReference>
<dbReference type="InterPro" id="IPR001584">
    <property type="entry name" value="Integrase_cat-core"/>
</dbReference>
<dbReference type="InterPro" id="IPR057670">
    <property type="entry name" value="SH3_retrovirus"/>
</dbReference>
<dbReference type="Gene3D" id="3.30.420.10">
    <property type="entry name" value="Ribonuclease H-like superfamily/Ribonuclease H"/>
    <property type="match status" value="1"/>
</dbReference>
<dbReference type="InterPro" id="IPR036397">
    <property type="entry name" value="RNaseH_sf"/>
</dbReference>
<gene>
    <name evidence="4" type="ORF">AA0117_g12863</name>
</gene>
<dbReference type="SUPFAM" id="SSF56672">
    <property type="entry name" value="DNA/RNA polymerases"/>
    <property type="match status" value="1"/>
</dbReference>
<dbReference type="PANTHER" id="PTHR11439">
    <property type="entry name" value="GAG-POL-RELATED RETROTRANSPOSON"/>
    <property type="match status" value="1"/>
</dbReference>
<dbReference type="GO" id="GO:0015074">
    <property type="term" value="P:DNA integration"/>
    <property type="evidence" value="ECO:0007669"/>
    <property type="project" value="InterPro"/>
</dbReference>
<dbReference type="PANTHER" id="PTHR11439:SF438">
    <property type="entry name" value="REVERSE TRANSCRIPTASE TY1_COPIA-TYPE DOMAIN-CONTAINING PROTEIN"/>
    <property type="match status" value="1"/>
</dbReference>
<name>A0A4Q4N0G8_ALTAL</name>
<dbReference type="Pfam" id="PF07727">
    <property type="entry name" value="RVT_2"/>
    <property type="match status" value="1"/>
</dbReference>
<dbReference type="CDD" id="cd09272">
    <property type="entry name" value="RNase_HI_RT_Ty1"/>
    <property type="match status" value="1"/>
</dbReference>
<reference evidence="5" key="1">
    <citation type="journal article" date="2019" name="bioRxiv">
        <title>Genomics, evolutionary history and diagnostics of the Alternaria alternata species group including apple and Asian pear pathotypes.</title>
        <authorList>
            <person name="Armitage A.D."/>
            <person name="Cockerton H.M."/>
            <person name="Sreenivasaprasad S."/>
            <person name="Woodhall J.W."/>
            <person name="Lane C.R."/>
            <person name="Harrison R.J."/>
            <person name="Clarkson J.P."/>
        </authorList>
    </citation>
    <scope>NUCLEOTIDE SEQUENCE [LARGE SCALE GENOMIC DNA]</scope>
    <source>
        <strain evidence="5">FERA 1177</strain>
    </source>
</reference>
<proteinExistence type="predicted"/>
<organism evidence="4 5">
    <name type="scientific">Alternaria alternata</name>
    <name type="common">Alternaria rot fungus</name>
    <name type="synonym">Torula alternata</name>
    <dbReference type="NCBI Taxonomy" id="5599"/>
    <lineage>
        <taxon>Eukaryota</taxon>
        <taxon>Fungi</taxon>
        <taxon>Dikarya</taxon>
        <taxon>Ascomycota</taxon>
        <taxon>Pezizomycotina</taxon>
        <taxon>Dothideomycetes</taxon>
        <taxon>Pleosporomycetidae</taxon>
        <taxon>Pleosporales</taxon>
        <taxon>Pleosporineae</taxon>
        <taxon>Pleosporaceae</taxon>
        <taxon>Alternaria</taxon>
        <taxon>Alternaria sect. Alternaria</taxon>
        <taxon>Alternaria alternata complex</taxon>
    </lineage>
</organism>
<dbReference type="PROSITE" id="PS50994">
    <property type="entry name" value="INTEGRASE"/>
    <property type="match status" value="1"/>
</dbReference>
<evidence type="ECO:0000259" key="3">
    <source>
        <dbReference type="PROSITE" id="PS50994"/>
    </source>
</evidence>
<evidence type="ECO:0000256" key="2">
    <source>
        <dbReference type="SAM" id="MobiDB-lite"/>
    </source>
</evidence>
<feature type="compositionally biased region" description="Acidic residues" evidence="2">
    <location>
        <begin position="258"/>
        <end position="267"/>
    </location>
</feature>
<feature type="compositionally biased region" description="Polar residues" evidence="2">
    <location>
        <begin position="274"/>
        <end position="308"/>
    </location>
</feature>
<dbReference type="SUPFAM" id="SSF53098">
    <property type="entry name" value="Ribonuclease H-like"/>
    <property type="match status" value="1"/>
</dbReference>
<dbReference type="GO" id="GO:0003723">
    <property type="term" value="F:RNA binding"/>
    <property type="evidence" value="ECO:0007669"/>
    <property type="project" value="UniProtKB-KW"/>
</dbReference>
<comment type="caution">
    <text evidence="4">The sequence shown here is derived from an EMBL/GenBank/DDBJ whole genome shotgun (WGS) entry which is preliminary data.</text>
</comment>
<dbReference type="GO" id="GO:0005634">
    <property type="term" value="C:nucleus"/>
    <property type="evidence" value="ECO:0007669"/>
    <property type="project" value="UniProtKB-ARBA"/>
</dbReference>
<sequence>MDLINIEEAFNADSWVVHFYCDYSAYHISFNVTNKTQDELVSLTKEFLAITNSSWGFTTRYVRSDGEKGLGNEWKELIAAKGITFTPSPPDTPDQNGLAERSGGVIMATARKIRIQSRLPHKLWPHIVAQATRLLNRIPVQRRGWKTPFEMVHARQPDLSHIRIIGSRAYVLIKNRRDRPARAKLQERALMGWLVGMEATNIYKIWIPQSNRVITSRDVRIDEKVSYDLRQPIASLEHDQSRTTVLNDIDMNESDEDALLNESDSAEPVEASAESRNQETLPTWSREVTSLRETSTKGFPKSASTQRPYPTPVSFGSAPRQTSTTQELSRAGRDNNTDATALQNLRTSTGRNIRLSQRGQDAVDSSHTHATQRYTEKRARREAHALRLERARLGQQVAHAFATAQSIRTHRKDLLPPPDFWHQLKRHPEGKGFRHAADAELASLKEKKTFELVDYPDGKQILPLKWVFTYKFDDASYLVRHKARICVRGDLQHRVSDDIYAATGAYRSFRILMALVCAFGLLCHQIDFKNAFTNADMDEEVYTTCPPGYRQSGKAWKLRKALYGLRKSPKLWFNELVSFLKGLGFNHCPDEPCILINNQTGLILFLYVDDMLVIAQPECIHSIKDVKLKLNSRYGIKDLSEAISFLNISILRNTRDKKLWISQHGYIEKICTKFGIDDSGRTATTPLLSSYRPQQYEGQATLHQITEMQEKVGSILYAAVVSRPDVSFAASQLSQFTMNPSPEHLRYADRVLAYLQATKYYAIEFLGSVETTTEVETHDEEVLQLSSDASFADDPETRRSTQGYLMKLFKGPIMWQSSKQKTVTTSTTEAELLSLSHTAKETIGLYRLFKQIQFDPEHQPRILCDNQQTTGLI</sequence>